<keyword evidence="1" id="KW-0547">Nucleotide-binding</keyword>
<comment type="caution">
    <text evidence="5">The sequence shown here is derived from an EMBL/GenBank/DDBJ whole genome shotgun (WGS) entry which is preliminary data.</text>
</comment>
<reference evidence="5 6" key="1">
    <citation type="submission" date="2021-04" db="EMBL/GenBank/DDBJ databases">
        <title>Ruania sp. nov., isolated from sandy soil of mangrove forest.</title>
        <authorList>
            <person name="Ge X."/>
            <person name="Huang R."/>
            <person name="Liu W."/>
        </authorList>
    </citation>
    <scope>NUCLEOTIDE SEQUENCE [LARGE SCALE GENOMIC DNA]</scope>
    <source>
        <strain evidence="5 6">N2-46</strain>
    </source>
</reference>
<accession>A0ABS7S4Z4</accession>
<sequence length="705" mass="77387">MSVESGLNAAVEYHVVNSLGWSSLRPLQHAAVAPVRAGKDCLLIAPTAGGKTEAALFPLLSEMVEEDWHGLSVLYITPLRALLNNLYPRLEQYAGWLGRRVALWHGDVGDSERRRILGERPDMLLTTPESLESMLVSRRVDHRALFAGVRAVVIDEVHAFAGADRGWHLLAVLERIQRLAGRRIQRVGLSATVGNPESILTWLRGSNVSAGTGAEVVTGEDHRTVTSPVDVTLDYVGSLANAAEVISRLYRGEKRLVFCESRRRAEELAFELRARNVTTFVSHSSLSRDERQVSERAFAEARDCVIVATSTLELGVDIGDLDRMIQIDAPRSVASFLQRLGRTGRRAGTQRNALFLAVESEGFLRAAALLLLWGQGLVEPVVPPPSPRHLAAQQLLALALQEGRFGATTWRSWWDGLGFMDEAAPILEYLRSEQFLVEDQGMVFIGPRAEKEFGRRYFMDLLASFSADLELRVVAGVREIGMVSPLALQSWKSGGPAKRLLLAGWAWRVESVDWERREVVVSDAPDKGKVRWPSEAVAESFELARAQRDVLLGRTPDVVLSRRAVERLARIRDEMADVVDPDGLVVLEAPAGREFWTWAGLRANETLIAALGAGDGADNHRFTLDEATGLSDLRAAPVDVALPVISPQAVDGLKFSAALAPELATATLAERFVDRSGAMETIQSPIVATSISSRRGQLRRLGEEL</sequence>
<dbReference type="SUPFAM" id="SSF52540">
    <property type="entry name" value="P-loop containing nucleoside triphosphate hydrolases"/>
    <property type="match status" value="1"/>
</dbReference>
<dbReference type="EMBL" id="JAGSHT010000004">
    <property type="protein sequence ID" value="MBZ2195404.1"/>
    <property type="molecule type" value="Genomic_DNA"/>
</dbReference>
<feature type="domain" description="Helicase C-terminal" evidence="4">
    <location>
        <begin position="241"/>
        <end position="394"/>
    </location>
</feature>
<evidence type="ECO:0000256" key="2">
    <source>
        <dbReference type="ARBA" id="ARBA00022840"/>
    </source>
</evidence>
<dbReference type="RefSeq" id="WP_223403313.1">
    <property type="nucleotide sequence ID" value="NZ_JAGSHT010000004.1"/>
</dbReference>
<organism evidence="5 6">
    <name type="scientific">Occultella gossypii</name>
    <dbReference type="NCBI Taxonomy" id="2800820"/>
    <lineage>
        <taxon>Bacteria</taxon>
        <taxon>Bacillati</taxon>
        <taxon>Actinomycetota</taxon>
        <taxon>Actinomycetes</taxon>
        <taxon>Micrococcales</taxon>
        <taxon>Ruaniaceae</taxon>
        <taxon>Occultella</taxon>
    </lineage>
</organism>
<dbReference type="Proteomes" id="UP000826651">
    <property type="component" value="Unassembled WGS sequence"/>
</dbReference>
<dbReference type="PANTHER" id="PTHR47962:SF5">
    <property type="entry name" value="ATP-DEPENDENT HELICASE LHR-RELATED"/>
    <property type="match status" value="1"/>
</dbReference>
<dbReference type="PROSITE" id="PS51192">
    <property type="entry name" value="HELICASE_ATP_BIND_1"/>
    <property type="match status" value="1"/>
</dbReference>
<dbReference type="InterPro" id="IPR014001">
    <property type="entry name" value="Helicase_ATP-bd"/>
</dbReference>
<dbReference type="InterPro" id="IPR011545">
    <property type="entry name" value="DEAD/DEAH_box_helicase_dom"/>
</dbReference>
<dbReference type="Pfam" id="PF00270">
    <property type="entry name" value="DEAD"/>
    <property type="match status" value="1"/>
</dbReference>
<evidence type="ECO:0000259" key="4">
    <source>
        <dbReference type="PROSITE" id="PS51194"/>
    </source>
</evidence>
<evidence type="ECO:0000313" key="5">
    <source>
        <dbReference type="EMBL" id="MBZ2195404.1"/>
    </source>
</evidence>
<evidence type="ECO:0000313" key="6">
    <source>
        <dbReference type="Proteomes" id="UP000826651"/>
    </source>
</evidence>
<keyword evidence="5" id="KW-0378">Hydrolase</keyword>
<proteinExistence type="predicted"/>
<dbReference type="PANTHER" id="PTHR47962">
    <property type="entry name" value="ATP-DEPENDENT HELICASE LHR-RELATED-RELATED"/>
    <property type="match status" value="1"/>
</dbReference>
<dbReference type="InterPro" id="IPR001650">
    <property type="entry name" value="Helicase_C-like"/>
</dbReference>
<dbReference type="PROSITE" id="PS51194">
    <property type="entry name" value="HELICASE_CTER"/>
    <property type="match status" value="1"/>
</dbReference>
<keyword evidence="5" id="KW-0347">Helicase</keyword>
<keyword evidence="2" id="KW-0067">ATP-binding</keyword>
<feature type="domain" description="Helicase ATP-binding" evidence="3">
    <location>
        <begin position="32"/>
        <end position="211"/>
    </location>
</feature>
<dbReference type="SMART" id="SM00487">
    <property type="entry name" value="DEXDc"/>
    <property type="match status" value="1"/>
</dbReference>
<dbReference type="Pfam" id="PF00271">
    <property type="entry name" value="Helicase_C"/>
    <property type="match status" value="1"/>
</dbReference>
<dbReference type="InterPro" id="IPR027417">
    <property type="entry name" value="P-loop_NTPase"/>
</dbReference>
<evidence type="ECO:0000256" key="1">
    <source>
        <dbReference type="ARBA" id="ARBA00022741"/>
    </source>
</evidence>
<dbReference type="Gene3D" id="3.40.50.300">
    <property type="entry name" value="P-loop containing nucleotide triphosphate hydrolases"/>
    <property type="match status" value="2"/>
</dbReference>
<evidence type="ECO:0000259" key="3">
    <source>
        <dbReference type="PROSITE" id="PS51192"/>
    </source>
</evidence>
<keyword evidence="6" id="KW-1185">Reference proteome</keyword>
<dbReference type="GO" id="GO:0004386">
    <property type="term" value="F:helicase activity"/>
    <property type="evidence" value="ECO:0007669"/>
    <property type="project" value="UniProtKB-KW"/>
</dbReference>
<dbReference type="SMART" id="SM00490">
    <property type="entry name" value="HELICc"/>
    <property type="match status" value="1"/>
</dbReference>
<dbReference type="InterPro" id="IPR052511">
    <property type="entry name" value="ATP-dep_Helicase"/>
</dbReference>
<name>A0ABS7S4Z4_9MICO</name>
<protein>
    <submittedName>
        <fullName evidence="5">DEAD/DEAH box helicase</fullName>
    </submittedName>
</protein>
<gene>
    <name evidence="5" type="ORF">KCQ71_04525</name>
</gene>